<dbReference type="Proteomes" id="UP000224130">
    <property type="component" value="Unassembled WGS sequence"/>
</dbReference>
<gene>
    <name evidence="1" type="ORF">ATJ88_0742</name>
</gene>
<organism evidence="1 2">
    <name type="scientific">Isoptericola jiangsuensis</name>
    <dbReference type="NCBI Taxonomy" id="548579"/>
    <lineage>
        <taxon>Bacteria</taxon>
        <taxon>Bacillati</taxon>
        <taxon>Actinomycetota</taxon>
        <taxon>Actinomycetes</taxon>
        <taxon>Micrococcales</taxon>
        <taxon>Promicromonosporaceae</taxon>
        <taxon>Isoptericola</taxon>
    </lineage>
</organism>
<dbReference type="AlphaFoldDB" id="A0A2A9EUY4"/>
<evidence type="ECO:0008006" key="3">
    <source>
        <dbReference type="Google" id="ProtNLM"/>
    </source>
</evidence>
<comment type="caution">
    <text evidence="1">The sequence shown here is derived from an EMBL/GenBank/DDBJ whole genome shotgun (WGS) entry which is preliminary data.</text>
</comment>
<dbReference type="InterPro" id="IPR027417">
    <property type="entry name" value="P-loop_NTPase"/>
</dbReference>
<name>A0A2A9EUY4_9MICO</name>
<accession>A0A2A9EUY4</accession>
<keyword evidence="2" id="KW-1185">Reference proteome</keyword>
<reference evidence="1 2" key="1">
    <citation type="submission" date="2017-10" db="EMBL/GenBank/DDBJ databases">
        <title>Sequencing the genomes of 1000 actinobacteria strains.</title>
        <authorList>
            <person name="Klenk H.-P."/>
        </authorList>
    </citation>
    <scope>NUCLEOTIDE SEQUENCE [LARGE SCALE GENOMIC DNA]</scope>
    <source>
        <strain evidence="1 2">DSM 21863</strain>
    </source>
</reference>
<evidence type="ECO:0000313" key="2">
    <source>
        <dbReference type="Proteomes" id="UP000224130"/>
    </source>
</evidence>
<dbReference type="Pfam" id="PF13671">
    <property type="entry name" value="AAA_33"/>
    <property type="match status" value="1"/>
</dbReference>
<sequence>MTGPAEPQVVLVCGPAGSGKSTHARRLERAGRVRLSFDDEAWARGYRTHPLDAEAAAEVHAHLHTELVRLVRAGRDVVVDTSFWSRASRDAYRAVLAPTGAPVVVHLMDTPRDVVLERLAARRGTGGDDVVVPPDLAVAYLDGFEVPTPDEGPLVVVPGVAAPES</sequence>
<dbReference type="RefSeq" id="WP_211287458.1">
    <property type="nucleotide sequence ID" value="NZ_PDJJ01000001.1"/>
</dbReference>
<dbReference type="SUPFAM" id="SSF52540">
    <property type="entry name" value="P-loop containing nucleoside triphosphate hydrolases"/>
    <property type="match status" value="1"/>
</dbReference>
<dbReference type="EMBL" id="PDJJ01000001">
    <property type="protein sequence ID" value="PFG42092.1"/>
    <property type="molecule type" value="Genomic_DNA"/>
</dbReference>
<proteinExistence type="predicted"/>
<protein>
    <recommendedName>
        <fullName evidence="3">Kinase</fullName>
    </recommendedName>
</protein>
<evidence type="ECO:0000313" key="1">
    <source>
        <dbReference type="EMBL" id="PFG42092.1"/>
    </source>
</evidence>
<dbReference type="Gene3D" id="3.40.50.300">
    <property type="entry name" value="P-loop containing nucleotide triphosphate hydrolases"/>
    <property type="match status" value="1"/>
</dbReference>